<reference evidence="3" key="1">
    <citation type="journal article" date="2005" name="Nature">
        <title>The map-based sequence of the rice genome.</title>
        <authorList>
            <consortium name="International rice genome sequencing project (IRGSP)"/>
            <person name="Matsumoto T."/>
            <person name="Wu J."/>
            <person name="Kanamori H."/>
            <person name="Katayose Y."/>
            <person name="Fujisawa M."/>
            <person name="Namiki N."/>
            <person name="Mizuno H."/>
            <person name="Yamamoto K."/>
            <person name="Antonio B.A."/>
            <person name="Baba T."/>
            <person name="Sakata K."/>
            <person name="Nagamura Y."/>
            <person name="Aoki H."/>
            <person name="Arikawa K."/>
            <person name="Arita K."/>
            <person name="Bito T."/>
            <person name="Chiden Y."/>
            <person name="Fujitsuka N."/>
            <person name="Fukunaka R."/>
            <person name="Hamada M."/>
            <person name="Harada C."/>
            <person name="Hayashi A."/>
            <person name="Hijishita S."/>
            <person name="Honda M."/>
            <person name="Hosokawa S."/>
            <person name="Ichikawa Y."/>
            <person name="Idonuma A."/>
            <person name="Iijima M."/>
            <person name="Ikeda M."/>
            <person name="Ikeno M."/>
            <person name="Ito K."/>
            <person name="Ito S."/>
            <person name="Ito T."/>
            <person name="Ito Y."/>
            <person name="Ito Y."/>
            <person name="Iwabuchi A."/>
            <person name="Kamiya K."/>
            <person name="Karasawa W."/>
            <person name="Kurita K."/>
            <person name="Katagiri S."/>
            <person name="Kikuta A."/>
            <person name="Kobayashi H."/>
            <person name="Kobayashi N."/>
            <person name="Machita K."/>
            <person name="Maehara T."/>
            <person name="Masukawa M."/>
            <person name="Mizubayashi T."/>
            <person name="Mukai Y."/>
            <person name="Nagasaki H."/>
            <person name="Nagata Y."/>
            <person name="Naito S."/>
            <person name="Nakashima M."/>
            <person name="Nakama Y."/>
            <person name="Nakamichi Y."/>
            <person name="Nakamura M."/>
            <person name="Meguro A."/>
            <person name="Negishi M."/>
            <person name="Ohta I."/>
            <person name="Ohta T."/>
            <person name="Okamoto M."/>
            <person name="Ono N."/>
            <person name="Saji S."/>
            <person name="Sakaguchi M."/>
            <person name="Sakai K."/>
            <person name="Shibata M."/>
            <person name="Shimokawa T."/>
            <person name="Song J."/>
            <person name="Takazaki Y."/>
            <person name="Terasawa K."/>
            <person name="Tsugane M."/>
            <person name="Tsuji K."/>
            <person name="Ueda S."/>
            <person name="Waki K."/>
            <person name="Yamagata H."/>
            <person name="Yamamoto M."/>
            <person name="Yamamoto S."/>
            <person name="Yamane H."/>
            <person name="Yoshiki S."/>
            <person name="Yoshihara R."/>
            <person name="Yukawa K."/>
            <person name="Zhong H."/>
            <person name="Yano M."/>
            <person name="Yuan Q."/>
            <person name="Ouyang S."/>
            <person name="Liu J."/>
            <person name="Jones K.M."/>
            <person name="Gansberger K."/>
            <person name="Moffat K."/>
            <person name="Hill J."/>
            <person name="Bera J."/>
            <person name="Fadrosh D."/>
            <person name="Jin S."/>
            <person name="Johri S."/>
            <person name="Kim M."/>
            <person name="Overton L."/>
            <person name="Reardon M."/>
            <person name="Tsitrin T."/>
            <person name="Vuong H."/>
            <person name="Weaver B."/>
            <person name="Ciecko A."/>
            <person name="Tallon L."/>
            <person name="Jackson J."/>
            <person name="Pai G."/>
            <person name="Aken S.V."/>
            <person name="Utterback T."/>
            <person name="Reidmuller S."/>
            <person name="Feldblyum T."/>
            <person name="Hsiao J."/>
            <person name="Zismann V."/>
            <person name="Iobst S."/>
            <person name="de Vazeille A.R."/>
            <person name="Buell C.R."/>
            <person name="Ying K."/>
            <person name="Li Y."/>
            <person name="Lu T."/>
            <person name="Huang Y."/>
            <person name="Zhao Q."/>
            <person name="Feng Q."/>
            <person name="Zhang L."/>
            <person name="Zhu J."/>
            <person name="Weng Q."/>
            <person name="Mu J."/>
            <person name="Lu Y."/>
            <person name="Fan D."/>
            <person name="Liu Y."/>
            <person name="Guan J."/>
            <person name="Zhang Y."/>
            <person name="Yu S."/>
            <person name="Liu X."/>
            <person name="Zhang Y."/>
            <person name="Hong G."/>
            <person name="Han B."/>
            <person name="Choisne N."/>
            <person name="Demange N."/>
            <person name="Orjeda G."/>
            <person name="Samain S."/>
            <person name="Cattolico L."/>
            <person name="Pelletier E."/>
            <person name="Couloux A."/>
            <person name="Segurens B."/>
            <person name="Wincker P."/>
            <person name="D'Hont A."/>
            <person name="Scarpelli C."/>
            <person name="Weissenbach J."/>
            <person name="Salanoubat M."/>
            <person name="Quetier F."/>
            <person name="Yu Y."/>
            <person name="Kim H.R."/>
            <person name="Rambo T."/>
            <person name="Currie J."/>
            <person name="Collura K."/>
            <person name="Luo M."/>
            <person name="Yang T."/>
            <person name="Ammiraju J.S.S."/>
            <person name="Engler F."/>
            <person name="Soderlund C."/>
            <person name="Wing R.A."/>
            <person name="Palmer L.E."/>
            <person name="de la Bastide M."/>
            <person name="Spiegel L."/>
            <person name="Nascimento L."/>
            <person name="Zutavern T."/>
            <person name="O'Shaughnessy A."/>
            <person name="Dike S."/>
            <person name="Dedhia N."/>
            <person name="Preston R."/>
            <person name="Balija V."/>
            <person name="McCombie W.R."/>
            <person name="Chow T."/>
            <person name="Chen H."/>
            <person name="Chung M."/>
            <person name="Chen C."/>
            <person name="Shaw J."/>
            <person name="Wu H."/>
            <person name="Hsiao K."/>
            <person name="Chao Y."/>
            <person name="Chu M."/>
            <person name="Cheng C."/>
            <person name="Hour A."/>
            <person name="Lee P."/>
            <person name="Lin S."/>
            <person name="Lin Y."/>
            <person name="Liou J."/>
            <person name="Liu S."/>
            <person name="Hsing Y."/>
            <person name="Raghuvanshi S."/>
            <person name="Mohanty A."/>
            <person name="Bharti A.K."/>
            <person name="Gaur A."/>
            <person name="Gupta V."/>
            <person name="Kumar D."/>
            <person name="Ravi V."/>
            <person name="Vij S."/>
            <person name="Kapur A."/>
            <person name="Khurana P."/>
            <person name="Khurana P."/>
            <person name="Khurana J.P."/>
            <person name="Tyagi A.K."/>
            <person name="Gaikwad K."/>
            <person name="Singh A."/>
            <person name="Dalal V."/>
            <person name="Srivastava S."/>
            <person name="Dixit A."/>
            <person name="Pal A.K."/>
            <person name="Ghazi I.A."/>
            <person name="Yadav M."/>
            <person name="Pandit A."/>
            <person name="Bhargava A."/>
            <person name="Sureshbabu K."/>
            <person name="Batra K."/>
            <person name="Sharma T.R."/>
            <person name="Mohapatra T."/>
            <person name="Singh N.K."/>
            <person name="Messing J."/>
            <person name="Nelson A.B."/>
            <person name="Fuks G."/>
            <person name="Kavchok S."/>
            <person name="Keizer G."/>
            <person name="Linton E."/>
            <person name="Llaca V."/>
            <person name="Song R."/>
            <person name="Tanyolac B."/>
            <person name="Young S."/>
            <person name="Ho-Il K."/>
            <person name="Hahn J.H."/>
            <person name="Sangsakoo G."/>
            <person name="Vanavichit A."/>
            <person name="de Mattos Luiz.A.T."/>
            <person name="Zimmer P.D."/>
            <person name="Malone G."/>
            <person name="Dellagostin O."/>
            <person name="de Oliveira A.C."/>
            <person name="Bevan M."/>
            <person name="Bancroft I."/>
            <person name="Minx P."/>
            <person name="Cordum H."/>
            <person name="Wilson R."/>
            <person name="Cheng Z."/>
            <person name="Jin W."/>
            <person name="Jiang J."/>
            <person name="Leong S.A."/>
            <person name="Iwama H."/>
            <person name="Gojobori T."/>
            <person name="Itoh T."/>
            <person name="Niimura Y."/>
            <person name="Fujii Y."/>
            <person name="Habara T."/>
            <person name="Sakai H."/>
            <person name="Sato Y."/>
            <person name="Wilson G."/>
            <person name="Kumar K."/>
            <person name="McCouch S."/>
            <person name="Juretic N."/>
            <person name="Hoen D."/>
            <person name="Wright S."/>
            <person name="Bruskiewich R."/>
            <person name="Bureau T."/>
            <person name="Miyao A."/>
            <person name="Hirochika H."/>
            <person name="Nishikawa T."/>
            <person name="Kadowaki K."/>
            <person name="Sugiura M."/>
            <person name="Burr B."/>
            <person name="Sasaki T."/>
        </authorList>
    </citation>
    <scope>NUCLEOTIDE SEQUENCE [LARGE SCALE GENOMIC DNA]</scope>
    <source>
        <strain evidence="3">cv. Nipponbare</strain>
    </source>
</reference>
<gene>
    <name evidence="2" type="ordered locus">Os07g0412500</name>
    <name evidence="2" type="ORF">OSNPB_070412500</name>
</gene>
<dbReference type="InParanoid" id="A0A0P0X4T8"/>
<evidence type="ECO:0000313" key="2">
    <source>
        <dbReference type="EMBL" id="BAT01133.1"/>
    </source>
</evidence>
<sequence>MGVAPGAARGRGGRRRLPQESRACCPARKRRTSPELHARGGVIPMEHRHRLVEDEVELKLRIRRRLVELEFLIPKPRHLRRTLHPQAAQAPPASSIPWRRWSSWRRELGSSSP</sequence>
<dbReference type="EMBL" id="AP014963">
    <property type="protein sequence ID" value="BAT01133.1"/>
    <property type="molecule type" value="Genomic_DNA"/>
</dbReference>
<proteinExistence type="predicted"/>
<protein>
    <submittedName>
        <fullName evidence="2">Os07g0412500 protein</fullName>
    </submittedName>
</protein>
<dbReference type="AlphaFoldDB" id="A0A0P0X4T8"/>
<keyword evidence="3" id="KW-1185">Reference proteome</keyword>
<reference evidence="2 3" key="2">
    <citation type="journal article" date="2013" name="Plant Cell Physiol.">
        <title>Rice Annotation Project Database (RAP-DB): an integrative and interactive database for rice genomics.</title>
        <authorList>
            <person name="Sakai H."/>
            <person name="Lee S.S."/>
            <person name="Tanaka T."/>
            <person name="Numa H."/>
            <person name="Kim J."/>
            <person name="Kawahara Y."/>
            <person name="Wakimoto H."/>
            <person name="Yang C.C."/>
            <person name="Iwamoto M."/>
            <person name="Abe T."/>
            <person name="Yamada Y."/>
            <person name="Muto A."/>
            <person name="Inokuchi H."/>
            <person name="Ikemura T."/>
            <person name="Matsumoto T."/>
            <person name="Sasaki T."/>
            <person name="Itoh T."/>
        </authorList>
    </citation>
    <scope>NUCLEOTIDE SEQUENCE [LARGE SCALE GENOMIC DNA]</scope>
    <source>
        <strain evidence="3">cv. Nipponbare</strain>
    </source>
</reference>
<dbReference type="PaxDb" id="39947-A0A0P0X4T8"/>
<feature type="region of interest" description="Disordered" evidence="1">
    <location>
        <begin position="1"/>
        <end position="37"/>
    </location>
</feature>
<accession>A0A0P0X4T8</accession>
<name>A0A0P0X4T8_ORYSJ</name>
<organism evidence="2 3">
    <name type="scientific">Oryza sativa subsp. japonica</name>
    <name type="common">Rice</name>
    <dbReference type="NCBI Taxonomy" id="39947"/>
    <lineage>
        <taxon>Eukaryota</taxon>
        <taxon>Viridiplantae</taxon>
        <taxon>Streptophyta</taxon>
        <taxon>Embryophyta</taxon>
        <taxon>Tracheophyta</taxon>
        <taxon>Spermatophyta</taxon>
        <taxon>Magnoliopsida</taxon>
        <taxon>Liliopsida</taxon>
        <taxon>Poales</taxon>
        <taxon>Poaceae</taxon>
        <taxon>BOP clade</taxon>
        <taxon>Oryzoideae</taxon>
        <taxon>Oryzeae</taxon>
        <taxon>Oryzinae</taxon>
        <taxon>Oryza</taxon>
        <taxon>Oryza sativa</taxon>
    </lineage>
</organism>
<dbReference type="Proteomes" id="UP000059680">
    <property type="component" value="Chromosome 7"/>
</dbReference>
<evidence type="ECO:0000313" key="3">
    <source>
        <dbReference type="Proteomes" id="UP000059680"/>
    </source>
</evidence>
<reference evidence="2 3" key="3">
    <citation type="journal article" date="2013" name="Rice">
        <title>Improvement of the Oryza sativa Nipponbare reference genome using next generation sequence and optical map data.</title>
        <authorList>
            <person name="Kawahara Y."/>
            <person name="de la Bastide M."/>
            <person name="Hamilton J.P."/>
            <person name="Kanamori H."/>
            <person name="McCombie W.R."/>
            <person name="Ouyang S."/>
            <person name="Schwartz D.C."/>
            <person name="Tanaka T."/>
            <person name="Wu J."/>
            <person name="Zhou S."/>
            <person name="Childs K.L."/>
            <person name="Davidson R.M."/>
            <person name="Lin H."/>
            <person name="Quesada-Ocampo L."/>
            <person name="Vaillancourt B."/>
            <person name="Sakai H."/>
            <person name="Lee S.S."/>
            <person name="Kim J."/>
            <person name="Numa H."/>
            <person name="Itoh T."/>
            <person name="Buell C.R."/>
            <person name="Matsumoto T."/>
        </authorList>
    </citation>
    <scope>NUCLEOTIDE SEQUENCE [LARGE SCALE GENOMIC DNA]</scope>
    <source>
        <strain evidence="3">cv. Nipponbare</strain>
    </source>
</reference>
<evidence type="ECO:0000256" key="1">
    <source>
        <dbReference type="SAM" id="MobiDB-lite"/>
    </source>
</evidence>